<sequence length="184" mass="19983">MGTMKCSPSMAATILLLTVCSSFNGGGADQALIESICKQSQDYAFCMNTLGSDPRSDTADLRGLAMISSSLSIIQIQDTLRRLPDIIKQSTDRLTIQRLEVCQSDYDGSLANFQSASNATSNNAFYDTIDFVRNGTNRVIDCHNIFRKDGPIAISPIAGDDINVFKLGELVLIAIDGLIHKKQL</sequence>
<dbReference type="Pfam" id="PF04043">
    <property type="entry name" value="PMEI"/>
    <property type="match status" value="1"/>
</dbReference>
<evidence type="ECO:0000256" key="2">
    <source>
        <dbReference type="ARBA" id="ARBA00023157"/>
    </source>
</evidence>
<proteinExistence type="inferred from homology"/>
<dbReference type="GO" id="GO:0046910">
    <property type="term" value="F:pectinesterase inhibitor activity"/>
    <property type="evidence" value="ECO:0007669"/>
    <property type="project" value="InterPro"/>
</dbReference>
<evidence type="ECO:0000256" key="3">
    <source>
        <dbReference type="ARBA" id="ARBA00038471"/>
    </source>
</evidence>
<evidence type="ECO:0000256" key="4">
    <source>
        <dbReference type="SAM" id="SignalP"/>
    </source>
</evidence>
<comment type="similarity">
    <text evidence="3">Belongs to the PMEI family.</text>
</comment>
<dbReference type="InterPro" id="IPR052421">
    <property type="entry name" value="PCW_Enzyme_Inhibitor"/>
</dbReference>
<evidence type="ECO:0000259" key="5">
    <source>
        <dbReference type="SMART" id="SM00856"/>
    </source>
</evidence>
<name>A0A6A2XLK6_HIBSY</name>
<dbReference type="NCBIfam" id="TIGR01614">
    <property type="entry name" value="PME_inhib"/>
    <property type="match status" value="1"/>
</dbReference>
<feature type="domain" description="Pectinesterase inhibitor" evidence="5">
    <location>
        <begin position="28"/>
        <end position="174"/>
    </location>
</feature>
<dbReference type="Proteomes" id="UP000436088">
    <property type="component" value="Unassembled WGS sequence"/>
</dbReference>
<dbReference type="CDD" id="cd15797">
    <property type="entry name" value="PMEI"/>
    <property type="match status" value="1"/>
</dbReference>
<feature type="signal peptide" evidence="4">
    <location>
        <begin position="1"/>
        <end position="22"/>
    </location>
</feature>
<dbReference type="InterPro" id="IPR034086">
    <property type="entry name" value="PMEI_plant"/>
</dbReference>
<keyword evidence="2" id="KW-1015">Disulfide bond</keyword>
<dbReference type="InterPro" id="IPR006501">
    <property type="entry name" value="Pectinesterase_inhib_dom"/>
</dbReference>
<gene>
    <name evidence="6" type="ORF">F3Y22_tig00111582pilonHSYRG00527</name>
</gene>
<dbReference type="InterPro" id="IPR035513">
    <property type="entry name" value="Invertase/methylesterase_inhib"/>
</dbReference>
<dbReference type="SUPFAM" id="SSF101148">
    <property type="entry name" value="Plant invertase/pectin methylesterase inhibitor"/>
    <property type="match status" value="1"/>
</dbReference>
<dbReference type="EMBL" id="VEPZ02001375">
    <property type="protein sequence ID" value="KAE8676673.1"/>
    <property type="molecule type" value="Genomic_DNA"/>
</dbReference>
<keyword evidence="7" id="KW-1185">Reference proteome</keyword>
<dbReference type="Gene3D" id="1.20.140.40">
    <property type="entry name" value="Invertase/pectin methylesterase inhibitor family protein"/>
    <property type="match status" value="1"/>
</dbReference>
<dbReference type="OrthoDB" id="1094948at2759"/>
<evidence type="ECO:0000313" key="6">
    <source>
        <dbReference type="EMBL" id="KAE8676673.1"/>
    </source>
</evidence>
<dbReference type="PANTHER" id="PTHR36710:SF1">
    <property type="entry name" value="F14J9.2 PROTEIN"/>
    <property type="match status" value="1"/>
</dbReference>
<organism evidence="6 7">
    <name type="scientific">Hibiscus syriacus</name>
    <name type="common">Rose of Sharon</name>
    <dbReference type="NCBI Taxonomy" id="106335"/>
    <lineage>
        <taxon>Eukaryota</taxon>
        <taxon>Viridiplantae</taxon>
        <taxon>Streptophyta</taxon>
        <taxon>Embryophyta</taxon>
        <taxon>Tracheophyta</taxon>
        <taxon>Spermatophyta</taxon>
        <taxon>Magnoliopsida</taxon>
        <taxon>eudicotyledons</taxon>
        <taxon>Gunneridae</taxon>
        <taxon>Pentapetalae</taxon>
        <taxon>rosids</taxon>
        <taxon>malvids</taxon>
        <taxon>Malvales</taxon>
        <taxon>Malvaceae</taxon>
        <taxon>Malvoideae</taxon>
        <taxon>Hibiscus</taxon>
    </lineage>
</organism>
<evidence type="ECO:0000256" key="1">
    <source>
        <dbReference type="ARBA" id="ARBA00022729"/>
    </source>
</evidence>
<protein>
    <submittedName>
        <fullName evidence="6">Pentatricopeptide repeat superfamily protein isoform 1</fullName>
    </submittedName>
</protein>
<dbReference type="AlphaFoldDB" id="A0A6A2XLK6"/>
<feature type="chain" id="PRO_5025507555" evidence="4">
    <location>
        <begin position="23"/>
        <end position="184"/>
    </location>
</feature>
<accession>A0A6A2XLK6</accession>
<keyword evidence="1 4" id="KW-0732">Signal</keyword>
<reference evidence="6" key="1">
    <citation type="submission" date="2019-09" db="EMBL/GenBank/DDBJ databases">
        <title>Draft genome information of white flower Hibiscus syriacus.</title>
        <authorList>
            <person name="Kim Y.-M."/>
        </authorList>
    </citation>
    <scope>NUCLEOTIDE SEQUENCE [LARGE SCALE GENOMIC DNA]</scope>
    <source>
        <strain evidence="6">YM2019G1</strain>
    </source>
</reference>
<dbReference type="PANTHER" id="PTHR36710">
    <property type="entry name" value="PECTINESTERASE INHIBITOR-LIKE"/>
    <property type="match status" value="1"/>
</dbReference>
<comment type="caution">
    <text evidence="6">The sequence shown here is derived from an EMBL/GenBank/DDBJ whole genome shotgun (WGS) entry which is preliminary data.</text>
</comment>
<evidence type="ECO:0000313" key="7">
    <source>
        <dbReference type="Proteomes" id="UP000436088"/>
    </source>
</evidence>
<dbReference type="SMART" id="SM00856">
    <property type="entry name" value="PMEI"/>
    <property type="match status" value="1"/>
</dbReference>